<organism evidence="2 3">
    <name type="scientific">Variovorax humicola</name>
    <dbReference type="NCBI Taxonomy" id="1769758"/>
    <lineage>
        <taxon>Bacteria</taxon>
        <taxon>Pseudomonadati</taxon>
        <taxon>Pseudomonadota</taxon>
        <taxon>Betaproteobacteria</taxon>
        <taxon>Burkholderiales</taxon>
        <taxon>Comamonadaceae</taxon>
        <taxon>Variovorax</taxon>
    </lineage>
</organism>
<protein>
    <submittedName>
        <fullName evidence="2">Uncharacterized protein</fullName>
    </submittedName>
</protein>
<evidence type="ECO:0000256" key="1">
    <source>
        <dbReference type="SAM" id="SignalP"/>
    </source>
</evidence>
<evidence type="ECO:0000313" key="2">
    <source>
        <dbReference type="EMBL" id="MEJ8826677.1"/>
    </source>
</evidence>
<name>A0ABU8W9G1_9BURK</name>
<proteinExistence type="predicted"/>
<accession>A0ABU8W9G1</accession>
<dbReference type="EMBL" id="JBBKZV010000039">
    <property type="protein sequence ID" value="MEJ8826677.1"/>
    <property type="molecule type" value="Genomic_DNA"/>
</dbReference>
<keyword evidence="3" id="KW-1185">Reference proteome</keyword>
<feature type="chain" id="PRO_5045845446" evidence="1">
    <location>
        <begin position="30"/>
        <end position="108"/>
    </location>
</feature>
<gene>
    <name evidence="2" type="ORF">WKW80_32475</name>
</gene>
<dbReference type="Proteomes" id="UP001363010">
    <property type="component" value="Unassembled WGS sequence"/>
</dbReference>
<keyword evidence="1" id="KW-0732">Signal</keyword>
<reference evidence="2 3" key="1">
    <citation type="submission" date="2024-03" db="EMBL/GenBank/DDBJ databases">
        <title>Novel species of the genus Variovorax.</title>
        <authorList>
            <person name="Liu Q."/>
            <person name="Xin Y.-H."/>
        </authorList>
    </citation>
    <scope>NUCLEOTIDE SEQUENCE [LARGE SCALE GENOMIC DNA]</scope>
    <source>
        <strain evidence="2 3">KACC 18501</strain>
    </source>
</reference>
<feature type="signal peptide" evidence="1">
    <location>
        <begin position="1"/>
        <end position="29"/>
    </location>
</feature>
<sequence length="108" mass="11505">MNSQPMLVVAGRRSLVLALVAALAPVACTSEDSQSQMARLAPLVLPKEKWRAEHLSAFLTALPSKAMQEMKIAVGVAKAADTSKPTDPAMDAHAIQKRLLWLSSNALA</sequence>
<comment type="caution">
    <text evidence="2">The sequence shown here is derived from an EMBL/GenBank/DDBJ whole genome shotgun (WGS) entry which is preliminary data.</text>
</comment>
<dbReference type="RefSeq" id="WP_340367714.1">
    <property type="nucleotide sequence ID" value="NZ_JBBKZV010000039.1"/>
</dbReference>
<evidence type="ECO:0000313" key="3">
    <source>
        <dbReference type="Proteomes" id="UP001363010"/>
    </source>
</evidence>